<dbReference type="AlphaFoldDB" id="A0A2G5HJA4"/>
<organism evidence="3 4">
    <name type="scientific">Cercospora beticola</name>
    <name type="common">Sugarbeet leaf spot fungus</name>
    <dbReference type="NCBI Taxonomy" id="122368"/>
    <lineage>
        <taxon>Eukaryota</taxon>
        <taxon>Fungi</taxon>
        <taxon>Dikarya</taxon>
        <taxon>Ascomycota</taxon>
        <taxon>Pezizomycotina</taxon>
        <taxon>Dothideomycetes</taxon>
        <taxon>Dothideomycetidae</taxon>
        <taxon>Mycosphaerellales</taxon>
        <taxon>Mycosphaerellaceae</taxon>
        <taxon>Cercospora</taxon>
    </lineage>
</organism>
<protein>
    <submittedName>
        <fullName evidence="3">Norsolorinic acid ketoreductase</fullName>
    </submittedName>
</protein>
<dbReference type="OrthoDB" id="7289984at2759"/>
<evidence type="ECO:0000256" key="1">
    <source>
        <dbReference type="ARBA" id="ARBA00006484"/>
    </source>
</evidence>
<gene>
    <name evidence="3" type="ORF">CB0940_04561</name>
</gene>
<dbReference type="GO" id="GO:0005737">
    <property type="term" value="C:cytoplasm"/>
    <property type="evidence" value="ECO:0007669"/>
    <property type="project" value="TreeGrafter"/>
</dbReference>
<dbReference type="Gene3D" id="3.40.50.720">
    <property type="entry name" value="NAD(P)-binding Rossmann-like Domain"/>
    <property type="match status" value="1"/>
</dbReference>
<comment type="caution">
    <text evidence="3">The sequence shown here is derived from an EMBL/GenBank/DDBJ whole genome shotgun (WGS) entry which is preliminary data.</text>
</comment>
<dbReference type="PANTHER" id="PTHR43544">
    <property type="entry name" value="SHORT-CHAIN DEHYDROGENASE/REDUCTASE"/>
    <property type="match status" value="1"/>
</dbReference>
<evidence type="ECO:0000256" key="2">
    <source>
        <dbReference type="RuleBase" id="RU000363"/>
    </source>
</evidence>
<dbReference type="InterPro" id="IPR002347">
    <property type="entry name" value="SDR_fam"/>
</dbReference>
<sequence length="257" mass="28012">MQTLKMSTYAITGTSRGIGLELVKQLIQLPRTQVSKIFAITRGPSVELQKLIDASEERIVNIVIKDLTKEDSVQGGVTQIQKHTPSLDVLVNNAGQGSFTPDGVRSVKAADLREILNTNLVSAQVVTAAFLPLLESGNEKKVINISSTLGSISYASRHANTPSHAYKVTKAGMNMLTALYALDHKEFTFLAVSPGWLRTDLGSQNADLPVEVGVSSLKDIILKADRSQNGKFFNIHVPDWKKEGKGPEVYEGEEVPW</sequence>
<dbReference type="InterPro" id="IPR051468">
    <property type="entry name" value="Fungal_SecMetab_SDRs"/>
</dbReference>
<evidence type="ECO:0000313" key="3">
    <source>
        <dbReference type="EMBL" id="PIA92647.1"/>
    </source>
</evidence>
<name>A0A2G5HJA4_CERBT</name>
<dbReference type="SUPFAM" id="SSF51735">
    <property type="entry name" value="NAD(P)-binding Rossmann-fold domains"/>
    <property type="match status" value="1"/>
</dbReference>
<dbReference type="Proteomes" id="UP000230605">
    <property type="component" value="Chromosome 4"/>
</dbReference>
<comment type="similarity">
    <text evidence="1 2">Belongs to the short-chain dehydrogenases/reductases (SDR) family.</text>
</comment>
<dbReference type="Pfam" id="PF00106">
    <property type="entry name" value="adh_short"/>
    <property type="match status" value="1"/>
</dbReference>
<proteinExistence type="inferred from homology"/>
<dbReference type="PANTHER" id="PTHR43544:SF36">
    <property type="entry name" value="CHAIN OXIDOREDUCTASE (CSGA), PUTATIVE (AFU_ORTHOLOGUE AFUA_4G00910)-RELATED"/>
    <property type="match status" value="1"/>
</dbReference>
<accession>A0A2G5HJA4</accession>
<dbReference type="PRINTS" id="PR00081">
    <property type="entry name" value="GDHRDH"/>
</dbReference>
<reference evidence="3 4" key="1">
    <citation type="submission" date="2015-10" db="EMBL/GenBank/DDBJ databases">
        <title>The cercosporin biosynthetic gene cluster was horizontally transferred to several fungal lineages and shown to be expanded in Cercospora beticola based on microsynteny with recipient genomes.</title>
        <authorList>
            <person name="De Jonge R."/>
            <person name="Ebert M.K."/>
            <person name="Suttle J.C."/>
            <person name="Jurick Ii W.M."/>
            <person name="Secor G.A."/>
            <person name="Thomma B.P."/>
            <person name="Van De Peer Y."/>
            <person name="Bolton M.D."/>
        </authorList>
    </citation>
    <scope>NUCLEOTIDE SEQUENCE [LARGE SCALE GENOMIC DNA]</scope>
    <source>
        <strain evidence="3 4">09-40</strain>
    </source>
</reference>
<dbReference type="GO" id="GO:0016491">
    <property type="term" value="F:oxidoreductase activity"/>
    <property type="evidence" value="ECO:0007669"/>
    <property type="project" value="TreeGrafter"/>
</dbReference>
<dbReference type="PRINTS" id="PR00080">
    <property type="entry name" value="SDRFAMILY"/>
</dbReference>
<dbReference type="InterPro" id="IPR036291">
    <property type="entry name" value="NAD(P)-bd_dom_sf"/>
</dbReference>
<dbReference type="EMBL" id="LKMD01000105">
    <property type="protein sequence ID" value="PIA92647.1"/>
    <property type="molecule type" value="Genomic_DNA"/>
</dbReference>
<evidence type="ECO:0000313" key="4">
    <source>
        <dbReference type="Proteomes" id="UP000230605"/>
    </source>
</evidence>